<evidence type="ECO:0000256" key="1">
    <source>
        <dbReference type="SAM" id="MobiDB-lite"/>
    </source>
</evidence>
<evidence type="ECO:0000313" key="3">
    <source>
        <dbReference type="EnsemblMetazoa" id="XP_038058126.1"/>
    </source>
</evidence>
<dbReference type="OMA" id="SWCEDLT"/>
<dbReference type="InterPro" id="IPR051341">
    <property type="entry name" value="Zyg-11_UBL_adapter"/>
</dbReference>
<feature type="compositionally biased region" description="Low complexity" evidence="1">
    <location>
        <begin position="473"/>
        <end position="488"/>
    </location>
</feature>
<dbReference type="InterPro" id="IPR006553">
    <property type="entry name" value="Leu-rich_rpt_Cys-con_subtyp"/>
</dbReference>
<dbReference type="RefSeq" id="XP_038058125.1">
    <property type="nucleotide sequence ID" value="XM_038202197.1"/>
</dbReference>
<dbReference type="InterPro" id="IPR057207">
    <property type="entry name" value="FBXL15_LRR"/>
</dbReference>
<name>A0A914A423_PATMI</name>
<protein>
    <recommendedName>
        <fullName evidence="2">F-box/LRR-repeat protein 15-like leucin rich repeat domain-containing protein</fullName>
    </recommendedName>
</protein>
<dbReference type="PANTHER" id="PTHR12904">
    <property type="match status" value="1"/>
</dbReference>
<organism evidence="3 4">
    <name type="scientific">Patiria miniata</name>
    <name type="common">Bat star</name>
    <name type="synonym">Asterina miniata</name>
    <dbReference type="NCBI Taxonomy" id="46514"/>
    <lineage>
        <taxon>Eukaryota</taxon>
        <taxon>Metazoa</taxon>
        <taxon>Echinodermata</taxon>
        <taxon>Eleutherozoa</taxon>
        <taxon>Asterozoa</taxon>
        <taxon>Asteroidea</taxon>
        <taxon>Valvatacea</taxon>
        <taxon>Valvatida</taxon>
        <taxon>Asterinidae</taxon>
        <taxon>Patiria</taxon>
    </lineage>
</organism>
<proteinExistence type="predicted"/>
<dbReference type="AlphaFoldDB" id="A0A914A423"/>
<dbReference type="Proteomes" id="UP000887568">
    <property type="component" value="Unplaced"/>
</dbReference>
<dbReference type="PANTHER" id="PTHR12904:SF32">
    <property type="entry name" value="FI05230P"/>
    <property type="match status" value="1"/>
</dbReference>
<dbReference type="SMART" id="SM00367">
    <property type="entry name" value="LRR_CC"/>
    <property type="match status" value="11"/>
</dbReference>
<dbReference type="GeneID" id="119729581"/>
<dbReference type="EnsemblMetazoa" id="XM_038202196.1">
    <property type="protein sequence ID" value="XP_038058124.1"/>
    <property type="gene ID" value="LOC119729581"/>
</dbReference>
<dbReference type="InterPro" id="IPR032675">
    <property type="entry name" value="LRR_dom_sf"/>
</dbReference>
<evidence type="ECO:0000313" key="4">
    <source>
        <dbReference type="Proteomes" id="UP000887568"/>
    </source>
</evidence>
<accession>A0A914A423</accession>
<dbReference type="EnsemblMetazoa" id="XM_038202198.1">
    <property type="protein sequence ID" value="XP_038058126.1"/>
    <property type="gene ID" value="LOC119729581"/>
</dbReference>
<feature type="region of interest" description="Disordered" evidence="1">
    <location>
        <begin position="333"/>
        <end position="356"/>
    </location>
</feature>
<dbReference type="SUPFAM" id="SSF52047">
    <property type="entry name" value="RNI-like"/>
    <property type="match status" value="2"/>
</dbReference>
<dbReference type="Pfam" id="PF25372">
    <property type="entry name" value="DUF7885"/>
    <property type="match status" value="1"/>
</dbReference>
<dbReference type="EnsemblMetazoa" id="XM_038202197.1">
    <property type="protein sequence ID" value="XP_038058125.1"/>
    <property type="gene ID" value="LOC119729581"/>
</dbReference>
<keyword evidence="4" id="KW-1185">Reference proteome</keyword>
<dbReference type="OrthoDB" id="10257471at2759"/>
<feature type="region of interest" description="Disordered" evidence="1">
    <location>
        <begin position="377"/>
        <end position="407"/>
    </location>
</feature>
<dbReference type="RefSeq" id="XP_038058124.1">
    <property type="nucleotide sequence ID" value="XM_038202196.1"/>
</dbReference>
<feature type="region of interest" description="Disordered" evidence="1">
    <location>
        <begin position="468"/>
        <end position="498"/>
    </location>
</feature>
<feature type="domain" description="F-box/LRR-repeat protein 15-like leucin rich repeat" evidence="2">
    <location>
        <begin position="754"/>
        <end position="876"/>
    </location>
</feature>
<reference evidence="3" key="1">
    <citation type="submission" date="2022-11" db="UniProtKB">
        <authorList>
            <consortium name="EnsemblMetazoa"/>
        </authorList>
    </citation>
    <scope>IDENTIFICATION</scope>
</reference>
<sequence length="978" mass="107978">MSAIVALHHMASAVVVRTLLDYNDHHSLECKDKAQDLIAKLSTNLYTAVSKDLLELFVESYPQQLPAFLLPVLAPPHLRVLNLKHCCLIEEDSQMEFKNLKETLRNCSKLQSLVLDGCNLVLPLLLCDVITQNASQLVSISVEECPGVSNEFVQKLLRGLPNLSHLNISVCPAVTDIVFALTETQGLLEERAETHDKDSWGCNLSSVDLSGNQQLTSTCIRHLTELCGPKLRHLNVAATRMDCTILWFLSGYSLSTAVQLAAEANKASLDEGSPDGETLCQLISEFRLLQERLKSLQEEECQRQEEVKEIEGQEMEGEGGKMDEDNVVVEVEDGKEERKGQEWMGEGGSDFRNDGTEDVDLQMGLYVNDLIENSRQKLQTEGDSQDPASSSCQALRREDDATLSPQGKAGKQCLQCKKLQETSYKSKGRCVSELKDVADELDIWNSRDKNATFTSSSEGTRIQGERCSCGGALSSETSSETLPESSVSQGTISRSHNQESESSCERTCCEIPKGSSCHSSLDQPISRLCKLTQADLASESQCKVLHSEASTNQTADPSASVAYSRSNDSVSNANPLTNVCKLSSASSANESDSKISTNEPSGEKTAPVCPWRRLYTPCITSLDMSIIDFDATLVVTCLKEFFMANTELRMLTVCWKELSDSMLEIIAMGGTELRSLCLIDCSGLTSLGVAHLLSKCRNLQQLDLQGVCYISDTALIPTLMRGNSCNLQSLKLSETNISDSTLTRIAKYLGEKITTLEISWCEEISDMGLTEIASHCTSLETLTLRQCRMSADTLMSLAWNCNRLSSLNMSGVENLTDGVAQAMAPSLRHLKKLDVSWNSDLTDAAISSVMSCCPLIVELYLMGLKRITEKPLMPIISELARWQRCKKLIKLKMKERTLLQRLGEEHLSSDEEYEDLFSPVRSTSYAPCLRTLELQYCDRVNDDLLAELVAICVGTLSIIDYYGIHIKAKLLRRDVSDA</sequence>
<dbReference type="RefSeq" id="XP_038058126.1">
    <property type="nucleotide sequence ID" value="XM_038202198.1"/>
</dbReference>
<feature type="compositionally biased region" description="Polar residues" evidence="1">
    <location>
        <begin position="381"/>
        <end position="393"/>
    </location>
</feature>
<dbReference type="Gene3D" id="3.80.10.10">
    <property type="entry name" value="Ribonuclease Inhibitor"/>
    <property type="match status" value="4"/>
</dbReference>
<evidence type="ECO:0000259" key="2">
    <source>
        <dbReference type="Pfam" id="PF25372"/>
    </source>
</evidence>